<protein>
    <submittedName>
        <fullName evidence="1">Uncharacterized protein</fullName>
    </submittedName>
</protein>
<accession>A0ABW0TAD6</accession>
<sequence>MTLCGSAAYIRLTNEGGTPLAALRFGLVGEIIESRVSDTRPGPEPKR</sequence>
<evidence type="ECO:0000313" key="2">
    <source>
        <dbReference type="Proteomes" id="UP001596107"/>
    </source>
</evidence>
<organism evidence="1 2">
    <name type="scientific">Nitratireductor kimnyeongensis</name>
    <dbReference type="NCBI Taxonomy" id="430679"/>
    <lineage>
        <taxon>Bacteria</taxon>
        <taxon>Pseudomonadati</taxon>
        <taxon>Pseudomonadota</taxon>
        <taxon>Alphaproteobacteria</taxon>
        <taxon>Hyphomicrobiales</taxon>
        <taxon>Phyllobacteriaceae</taxon>
        <taxon>Nitratireductor</taxon>
    </lineage>
</organism>
<gene>
    <name evidence="1" type="ORF">ACFPOD_13660</name>
</gene>
<dbReference type="RefSeq" id="WP_223021609.1">
    <property type="nucleotide sequence ID" value="NZ_CP078143.1"/>
</dbReference>
<keyword evidence="2" id="KW-1185">Reference proteome</keyword>
<dbReference type="Proteomes" id="UP001596107">
    <property type="component" value="Unassembled WGS sequence"/>
</dbReference>
<dbReference type="EMBL" id="JBHSNB010000003">
    <property type="protein sequence ID" value="MFC5586158.1"/>
    <property type="molecule type" value="Genomic_DNA"/>
</dbReference>
<comment type="caution">
    <text evidence="1">The sequence shown here is derived from an EMBL/GenBank/DDBJ whole genome shotgun (WGS) entry which is preliminary data.</text>
</comment>
<proteinExistence type="predicted"/>
<name>A0ABW0TAD6_9HYPH</name>
<evidence type="ECO:0000313" key="1">
    <source>
        <dbReference type="EMBL" id="MFC5586158.1"/>
    </source>
</evidence>
<reference evidence="2" key="1">
    <citation type="journal article" date="2019" name="Int. J. Syst. Evol. Microbiol.">
        <title>The Global Catalogue of Microorganisms (GCM) 10K type strain sequencing project: providing services to taxonomists for standard genome sequencing and annotation.</title>
        <authorList>
            <consortium name="The Broad Institute Genomics Platform"/>
            <consortium name="The Broad Institute Genome Sequencing Center for Infectious Disease"/>
            <person name="Wu L."/>
            <person name="Ma J."/>
        </authorList>
    </citation>
    <scope>NUCLEOTIDE SEQUENCE [LARGE SCALE GENOMIC DNA]</scope>
    <source>
        <strain evidence="2">JCM 3366</strain>
    </source>
</reference>